<dbReference type="InterPro" id="IPR011650">
    <property type="entry name" value="Peptidase_M20_dimer"/>
</dbReference>
<evidence type="ECO:0000256" key="2">
    <source>
        <dbReference type="ARBA" id="ARBA00022801"/>
    </source>
</evidence>
<dbReference type="SUPFAM" id="SSF55031">
    <property type="entry name" value="Bacterial exopeptidase dimerisation domain"/>
    <property type="match status" value="1"/>
</dbReference>
<dbReference type="PIRSF" id="PIRSF005962">
    <property type="entry name" value="Pept_M20D_amidohydro"/>
    <property type="match status" value="1"/>
</dbReference>
<dbReference type="Pfam" id="PF07687">
    <property type="entry name" value="M20_dimer"/>
    <property type="match status" value="1"/>
</dbReference>
<dbReference type="EMBL" id="JABFUD020000024">
    <property type="protein sequence ID" value="KAI5059946.1"/>
    <property type="molecule type" value="Genomic_DNA"/>
</dbReference>
<feature type="binding site" evidence="3">
    <location>
        <position position="177"/>
    </location>
    <ligand>
        <name>Mn(2+)</name>
        <dbReference type="ChEBI" id="CHEBI:29035"/>
        <label>2</label>
    </ligand>
</feature>
<keyword evidence="3" id="KW-0464">Manganese</keyword>
<evidence type="ECO:0000256" key="3">
    <source>
        <dbReference type="PIRSR" id="PIRSR005962-1"/>
    </source>
</evidence>
<dbReference type="Gene3D" id="3.30.70.360">
    <property type="match status" value="1"/>
</dbReference>
<feature type="binding site" evidence="3">
    <location>
        <position position="409"/>
    </location>
    <ligand>
        <name>Mn(2+)</name>
        <dbReference type="ChEBI" id="CHEBI:29035"/>
        <label>2</label>
    </ligand>
</feature>
<dbReference type="PANTHER" id="PTHR11014:SF63">
    <property type="entry name" value="METALLOPEPTIDASE, PUTATIVE (AFU_ORTHOLOGUE AFUA_6G09600)-RELATED"/>
    <property type="match status" value="1"/>
</dbReference>
<feature type="binding site" evidence="3">
    <location>
        <position position="141"/>
    </location>
    <ligand>
        <name>Mn(2+)</name>
        <dbReference type="ChEBI" id="CHEBI:29035"/>
        <label>2</label>
    </ligand>
</feature>
<feature type="domain" description="Peptidase M20 dimerisation" evidence="4">
    <location>
        <begin position="221"/>
        <end position="316"/>
    </location>
</feature>
<dbReference type="AlphaFoldDB" id="A0A9D4U1L0"/>
<comment type="caution">
    <text evidence="5">The sequence shown here is derived from an EMBL/GenBank/DDBJ whole genome shotgun (WGS) entry which is preliminary data.</text>
</comment>
<dbReference type="OrthoDB" id="9246368at2759"/>
<reference evidence="5" key="1">
    <citation type="submission" date="2021-01" db="EMBL/GenBank/DDBJ databases">
        <title>Adiantum capillus-veneris genome.</title>
        <authorList>
            <person name="Fang Y."/>
            <person name="Liao Q."/>
        </authorList>
    </citation>
    <scope>NUCLEOTIDE SEQUENCE</scope>
    <source>
        <strain evidence="5">H3</strain>
        <tissue evidence="5">Leaf</tissue>
    </source>
</reference>
<dbReference type="FunFam" id="3.30.70.360:FF:000001">
    <property type="entry name" value="N-acetyldiaminopimelate deacetylase"/>
    <property type="match status" value="1"/>
</dbReference>
<dbReference type="Pfam" id="PF01546">
    <property type="entry name" value="Peptidase_M20"/>
    <property type="match status" value="1"/>
</dbReference>
<dbReference type="InterPro" id="IPR017439">
    <property type="entry name" value="Amidohydrolase"/>
</dbReference>
<dbReference type="InterPro" id="IPR036264">
    <property type="entry name" value="Bact_exopeptidase_dim_dom"/>
</dbReference>
<sequence>MRGGKLKRGVMALGIGSLLNPGLLKSIKEKEKVAVEKSKRLAAAEGIKEWMINIRNQIHKNPELTFDCYETSKLVKATLKELDVYFYDDKTYATTGVVGRIGSGSAPFVALRADMDALPLQELYEWEHKSKVDGVMHACGHDAHTSMLLGAAKLLQQRYRNKEFEGTVFLLFQPSEEKNAGASEMVADGALKESQAIFGLHVTDGLPVGMWASRVGTLMAGSTRFDARINGVGGHGGVPQGAIDPIVASASIISSLQPIVSRETDPNDSQVITVGYVNGGTAGNIIPDFVEMGGTFRYVDGSDEAKVEERKNRILQVIEDQAVVHRCTATSEFNPKHNYPPVVNSSEAYEFVRAVALKVLGDESKLIELPSSATASEDFSYYLKKIPGAFGFVGCAASFPNEDTVYPVHNPKFVLDEDVLPVGAAILTATAIEYIANQPF</sequence>
<dbReference type="GO" id="GO:0016787">
    <property type="term" value="F:hydrolase activity"/>
    <property type="evidence" value="ECO:0007669"/>
    <property type="project" value="UniProtKB-KW"/>
</dbReference>
<name>A0A9D4U1L0_ADICA</name>
<feature type="binding site" evidence="3">
    <location>
        <position position="139"/>
    </location>
    <ligand>
        <name>Mn(2+)</name>
        <dbReference type="ChEBI" id="CHEBI:29035"/>
        <label>2</label>
    </ligand>
</feature>
<dbReference type="NCBIfam" id="TIGR01891">
    <property type="entry name" value="amidohydrolases"/>
    <property type="match status" value="1"/>
</dbReference>
<dbReference type="SUPFAM" id="SSF53187">
    <property type="entry name" value="Zn-dependent exopeptidases"/>
    <property type="match status" value="1"/>
</dbReference>
<organism evidence="5 6">
    <name type="scientific">Adiantum capillus-veneris</name>
    <name type="common">Maidenhair fern</name>
    <dbReference type="NCBI Taxonomy" id="13818"/>
    <lineage>
        <taxon>Eukaryota</taxon>
        <taxon>Viridiplantae</taxon>
        <taxon>Streptophyta</taxon>
        <taxon>Embryophyta</taxon>
        <taxon>Tracheophyta</taxon>
        <taxon>Polypodiopsida</taxon>
        <taxon>Polypodiidae</taxon>
        <taxon>Polypodiales</taxon>
        <taxon>Pteridineae</taxon>
        <taxon>Pteridaceae</taxon>
        <taxon>Vittarioideae</taxon>
        <taxon>Adiantum</taxon>
    </lineage>
</organism>
<feature type="binding site" evidence="3">
    <location>
        <position position="201"/>
    </location>
    <ligand>
        <name>Mn(2+)</name>
        <dbReference type="ChEBI" id="CHEBI:29035"/>
        <label>2</label>
    </ligand>
</feature>
<keyword evidence="6" id="KW-1185">Reference proteome</keyword>
<gene>
    <name evidence="5" type="ORF">GOP47_0024366</name>
</gene>
<evidence type="ECO:0000313" key="5">
    <source>
        <dbReference type="EMBL" id="KAI5059946.1"/>
    </source>
</evidence>
<keyword evidence="3" id="KW-0479">Metal-binding</keyword>
<accession>A0A9D4U1L0</accession>
<comment type="similarity">
    <text evidence="1">Belongs to the peptidase M20 family.</text>
</comment>
<proteinExistence type="inferred from homology"/>
<dbReference type="InterPro" id="IPR002933">
    <property type="entry name" value="Peptidase_M20"/>
</dbReference>
<dbReference type="GO" id="GO:0046872">
    <property type="term" value="F:metal ion binding"/>
    <property type="evidence" value="ECO:0007669"/>
    <property type="project" value="UniProtKB-KW"/>
</dbReference>
<comment type="cofactor">
    <cofactor evidence="3">
        <name>Mn(2+)</name>
        <dbReference type="ChEBI" id="CHEBI:29035"/>
    </cofactor>
    <text evidence="3">The Mn(2+) ion enhances activity.</text>
</comment>
<dbReference type="PANTHER" id="PTHR11014">
    <property type="entry name" value="PEPTIDASE M20 FAMILY MEMBER"/>
    <property type="match status" value="1"/>
</dbReference>
<dbReference type="Proteomes" id="UP000886520">
    <property type="component" value="Chromosome 24"/>
</dbReference>
<evidence type="ECO:0000313" key="6">
    <source>
        <dbReference type="Proteomes" id="UP000886520"/>
    </source>
</evidence>
<evidence type="ECO:0000256" key="1">
    <source>
        <dbReference type="ARBA" id="ARBA00006153"/>
    </source>
</evidence>
<dbReference type="Gene3D" id="3.40.630.10">
    <property type="entry name" value="Zn peptidases"/>
    <property type="match status" value="1"/>
</dbReference>
<protein>
    <recommendedName>
        <fullName evidence="4">Peptidase M20 dimerisation domain-containing protein</fullName>
    </recommendedName>
</protein>
<keyword evidence="2" id="KW-0378">Hydrolase</keyword>
<evidence type="ECO:0000259" key="4">
    <source>
        <dbReference type="Pfam" id="PF07687"/>
    </source>
</evidence>